<dbReference type="InterPro" id="IPR036291">
    <property type="entry name" value="NAD(P)-bd_dom_sf"/>
</dbReference>
<dbReference type="STRING" id="655353.SAMN04488056_11269"/>
<protein>
    <submittedName>
        <fullName evidence="4">NADPH2:quinone reductase</fullName>
    </submittedName>
</protein>
<dbReference type="PANTHER" id="PTHR48106">
    <property type="entry name" value="QUINONE OXIDOREDUCTASE PIG3-RELATED"/>
    <property type="match status" value="1"/>
</dbReference>
<dbReference type="InterPro" id="IPR013154">
    <property type="entry name" value="ADH-like_N"/>
</dbReference>
<dbReference type="Gene3D" id="3.90.180.10">
    <property type="entry name" value="Medium-chain alcohol dehydrogenases, catalytic domain"/>
    <property type="match status" value="1"/>
</dbReference>
<proteinExistence type="predicted"/>
<dbReference type="InterPro" id="IPR013149">
    <property type="entry name" value="ADH-like_C"/>
</dbReference>
<evidence type="ECO:0000256" key="1">
    <source>
        <dbReference type="ARBA" id="ARBA00022857"/>
    </source>
</evidence>
<feature type="domain" description="Enoyl reductase (ER)" evidence="3">
    <location>
        <begin position="11"/>
        <end position="320"/>
    </location>
</feature>
<name>A0A1I5JSA4_9HYPH</name>
<dbReference type="PANTHER" id="PTHR48106:SF13">
    <property type="entry name" value="QUINONE OXIDOREDUCTASE-RELATED"/>
    <property type="match status" value="1"/>
</dbReference>
<evidence type="ECO:0000313" key="4">
    <source>
        <dbReference type="EMBL" id="SFO75724.1"/>
    </source>
</evidence>
<gene>
    <name evidence="4" type="ORF">SAMN04488056_11269</name>
</gene>
<dbReference type="GO" id="GO:0003960">
    <property type="term" value="F:quinone reductase (NADPH) activity"/>
    <property type="evidence" value="ECO:0007669"/>
    <property type="project" value="InterPro"/>
</dbReference>
<dbReference type="GO" id="GO:0005829">
    <property type="term" value="C:cytosol"/>
    <property type="evidence" value="ECO:0007669"/>
    <property type="project" value="TreeGrafter"/>
</dbReference>
<accession>A0A1I5JSA4</accession>
<dbReference type="SMART" id="SM00829">
    <property type="entry name" value="PKS_ER"/>
    <property type="match status" value="1"/>
</dbReference>
<sequence length="322" mass="33696">MNKVIELSGPGAVKNLSLVVRDPGMPRHGEIRLRQTFAGVNFIDIYQRKGIYPLPMPAILGVEGVGVVEEIGDGVSHLAVGDRVGYAGVVGGYAEARILPAWRAIKLPADISDSHAAGSLLRAFTAHMLLFRVHAVSLGTKILIHAGAGGLASIVVPWAKLLGARVIATASSDEKAQIAFGYGADTVIIGRDADIAKAVLDWTDGEGVDFTIDGIGEPTFRASLEATKKFGTFASIGQAGGALTSLTATDLSPLRSLAFHAPSVMAYLSDPVRYNAVTPVMIHALKASTEIPREILYPLSDAGAAQTALENGRTTGIPLLVI</sequence>
<dbReference type="SUPFAM" id="SSF50129">
    <property type="entry name" value="GroES-like"/>
    <property type="match status" value="1"/>
</dbReference>
<dbReference type="SUPFAM" id="SSF51735">
    <property type="entry name" value="NAD(P)-binding Rossmann-fold domains"/>
    <property type="match status" value="1"/>
</dbReference>
<evidence type="ECO:0000259" key="3">
    <source>
        <dbReference type="SMART" id="SM00829"/>
    </source>
</evidence>
<dbReference type="Proteomes" id="UP000199236">
    <property type="component" value="Unassembled WGS sequence"/>
</dbReference>
<dbReference type="Gene3D" id="3.40.50.720">
    <property type="entry name" value="NAD(P)-binding Rossmann-like Domain"/>
    <property type="match status" value="1"/>
</dbReference>
<reference evidence="4 5" key="1">
    <citation type="submission" date="2016-10" db="EMBL/GenBank/DDBJ databases">
        <authorList>
            <person name="de Groot N.N."/>
        </authorList>
    </citation>
    <scope>NUCLEOTIDE SEQUENCE [LARGE SCALE GENOMIC DNA]</scope>
    <source>
        <strain evidence="4 5">CGMCC 1.9157</strain>
    </source>
</reference>
<dbReference type="InterPro" id="IPR020843">
    <property type="entry name" value="ER"/>
</dbReference>
<dbReference type="Pfam" id="PF00107">
    <property type="entry name" value="ADH_zinc_N"/>
    <property type="match status" value="1"/>
</dbReference>
<dbReference type="InterPro" id="IPR047618">
    <property type="entry name" value="QOR-like"/>
</dbReference>
<dbReference type="OrthoDB" id="9805883at2"/>
<evidence type="ECO:0000256" key="2">
    <source>
        <dbReference type="ARBA" id="ARBA00023002"/>
    </source>
</evidence>
<dbReference type="GO" id="GO:0070402">
    <property type="term" value="F:NADPH binding"/>
    <property type="evidence" value="ECO:0007669"/>
    <property type="project" value="TreeGrafter"/>
</dbReference>
<dbReference type="Pfam" id="PF08240">
    <property type="entry name" value="ADH_N"/>
    <property type="match status" value="1"/>
</dbReference>
<dbReference type="EMBL" id="FOVR01000012">
    <property type="protein sequence ID" value="SFO75724.1"/>
    <property type="molecule type" value="Genomic_DNA"/>
</dbReference>
<keyword evidence="5" id="KW-1185">Reference proteome</keyword>
<dbReference type="InterPro" id="IPR011032">
    <property type="entry name" value="GroES-like_sf"/>
</dbReference>
<dbReference type="GO" id="GO:0035925">
    <property type="term" value="F:mRNA 3'-UTR AU-rich region binding"/>
    <property type="evidence" value="ECO:0007669"/>
    <property type="project" value="TreeGrafter"/>
</dbReference>
<evidence type="ECO:0000313" key="5">
    <source>
        <dbReference type="Proteomes" id="UP000199236"/>
    </source>
</evidence>
<dbReference type="RefSeq" id="WP_090074756.1">
    <property type="nucleotide sequence ID" value="NZ_FOVR01000012.1"/>
</dbReference>
<keyword evidence="2" id="KW-0560">Oxidoreductase</keyword>
<keyword evidence="1" id="KW-0521">NADP</keyword>
<dbReference type="AlphaFoldDB" id="A0A1I5JSA4"/>
<dbReference type="CDD" id="cd05286">
    <property type="entry name" value="QOR2"/>
    <property type="match status" value="1"/>
</dbReference>
<organism evidence="4 5">
    <name type="scientific">Cohaesibacter marisflavi</name>
    <dbReference type="NCBI Taxonomy" id="655353"/>
    <lineage>
        <taxon>Bacteria</taxon>
        <taxon>Pseudomonadati</taxon>
        <taxon>Pseudomonadota</taxon>
        <taxon>Alphaproteobacteria</taxon>
        <taxon>Hyphomicrobiales</taxon>
        <taxon>Cohaesibacteraceae</taxon>
    </lineage>
</organism>